<proteinExistence type="predicted"/>
<feature type="region of interest" description="Disordered" evidence="1">
    <location>
        <begin position="1"/>
        <end position="35"/>
    </location>
</feature>
<evidence type="ECO:0000256" key="1">
    <source>
        <dbReference type="SAM" id="MobiDB-lite"/>
    </source>
</evidence>
<evidence type="ECO:0000313" key="3">
    <source>
        <dbReference type="Proteomes" id="UP000008311"/>
    </source>
</evidence>
<gene>
    <name evidence="2" type="ORF">RCOM_1941740</name>
</gene>
<reference evidence="3" key="1">
    <citation type="journal article" date="2010" name="Nat. Biotechnol.">
        <title>Draft genome sequence of the oilseed species Ricinus communis.</title>
        <authorList>
            <person name="Chan A.P."/>
            <person name="Crabtree J."/>
            <person name="Zhao Q."/>
            <person name="Lorenzi H."/>
            <person name="Orvis J."/>
            <person name="Puiu D."/>
            <person name="Melake-Berhan A."/>
            <person name="Jones K.M."/>
            <person name="Redman J."/>
            <person name="Chen G."/>
            <person name="Cahoon E.B."/>
            <person name="Gedil M."/>
            <person name="Stanke M."/>
            <person name="Haas B.J."/>
            <person name="Wortman J.R."/>
            <person name="Fraser-Liggett C.M."/>
            <person name="Ravel J."/>
            <person name="Rabinowicz P.D."/>
        </authorList>
    </citation>
    <scope>NUCLEOTIDE SEQUENCE [LARGE SCALE GENOMIC DNA]</scope>
    <source>
        <strain evidence="3">cv. Hale</strain>
    </source>
</reference>
<dbReference type="EMBL" id="EQ977548">
    <property type="protein sequence ID" value="EEF26331.1"/>
    <property type="molecule type" value="Genomic_DNA"/>
</dbReference>
<name>B9TCT3_RICCO</name>
<evidence type="ECO:0000313" key="2">
    <source>
        <dbReference type="EMBL" id="EEF26331.1"/>
    </source>
</evidence>
<accession>B9TCT3</accession>
<dbReference type="Proteomes" id="UP000008311">
    <property type="component" value="Unassembled WGS sequence"/>
</dbReference>
<sequence>MSALREGKKKRQIAIEPTPISSQDKKELPHQEEEEKVLKKEIQDLRQWTEMIDVMNDEQLKEYLKNRPDQFKTVKIERSKPRQRLVILLVQQVRKTKSSTSTGIMASVWKFHREDDN</sequence>
<protein>
    <submittedName>
        <fullName evidence="2">Uncharacterized protein</fullName>
    </submittedName>
</protein>
<dbReference type="eggNOG" id="ENOG502S4NN">
    <property type="taxonomic scope" value="Eukaryota"/>
</dbReference>
<keyword evidence="3" id="KW-1185">Reference proteome</keyword>
<dbReference type="AlphaFoldDB" id="B9TCT3"/>
<dbReference type="InParanoid" id="B9TCT3"/>
<organism evidence="2 3">
    <name type="scientific">Ricinus communis</name>
    <name type="common">Castor bean</name>
    <dbReference type="NCBI Taxonomy" id="3988"/>
    <lineage>
        <taxon>Eukaryota</taxon>
        <taxon>Viridiplantae</taxon>
        <taxon>Streptophyta</taxon>
        <taxon>Embryophyta</taxon>
        <taxon>Tracheophyta</taxon>
        <taxon>Spermatophyta</taxon>
        <taxon>Magnoliopsida</taxon>
        <taxon>eudicotyledons</taxon>
        <taxon>Gunneridae</taxon>
        <taxon>Pentapetalae</taxon>
        <taxon>rosids</taxon>
        <taxon>fabids</taxon>
        <taxon>Malpighiales</taxon>
        <taxon>Euphorbiaceae</taxon>
        <taxon>Acalyphoideae</taxon>
        <taxon>Acalypheae</taxon>
        <taxon>Ricinus</taxon>
    </lineage>
</organism>
<feature type="compositionally biased region" description="Basic and acidic residues" evidence="1">
    <location>
        <begin position="23"/>
        <end position="35"/>
    </location>
</feature>